<evidence type="ECO:0000259" key="1">
    <source>
        <dbReference type="Pfam" id="PF20167"/>
    </source>
</evidence>
<organism evidence="2 3">
    <name type="scientific">Brassica cretica</name>
    <name type="common">Mustard</name>
    <dbReference type="NCBI Taxonomy" id="69181"/>
    <lineage>
        <taxon>Eukaryota</taxon>
        <taxon>Viridiplantae</taxon>
        <taxon>Streptophyta</taxon>
        <taxon>Embryophyta</taxon>
        <taxon>Tracheophyta</taxon>
        <taxon>Spermatophyta</taxon>
        <taxon>Magnoliopsida</taxon>
        <taxon>eudicotyledons</taxon>
        <taxon>Gunneridae</taxon>
        <taxon>Pentapetalae</taxon>
        <taxon>rosids</taxon>
        <taxon>malvids</taxon>
        <taxon>Brassicales</taxon>
        <taxon>Brassicaceae</taxon>
        <taxon>Brassiceae</taxon>
        <taxon>Brassica</taxon>
    </lineage>
</organism>
<accession>A0ABQ7EZQ5</accession>
<sequence length="463" mass="54094">MSDQNPSASVRNRVQRFSEIDNDYREDCQFRPRVPFKTFDDRLQESRLIFLRTVSPIGSYSRRHHSPEANTVYRSLCLRGFAVQGSLNPMNRRLDDVFRTIDDIGWSYTVLHVNPFCPRVVREFISNLPFYEDGALVRGFVYRFYPSVINQLMITPTVEQSYQWKEVVLNQAIAHLTGGQCAGWTGFSLNALLDPFKIIYRVVRRFSEIDNDYREDCQFRPRVPFKTFDDRLQESRLIFLGTVSPIGGYSRRHHSPEANTVYRSLCLRGFAVQGSLNPMNRRLDDVFRTIDDIGWSYTVLHVNPFCPRVVREFISNLPFYEDGALVRGFVYRFYPSVINQLMITPTVEQSYQWKEIIYRVCEHSWLPGPDSDLMMKKRLRLMYAVTKRKHIDFGQLVYEQVIDMTRVRDVEKNLIFPNLIYQLLVLQREVPLLSGDEDLIGKGIPICDSVSDGSGPRGRRRLC</sequence>
<evidence type="ECO:0000313" key="3">
    <source>
        <dbReference type="Proteomes" id="UP000266723"/>
    </source>
</evidence>
<dbReference type="Proteomes" id="UP000266723">
    <property type="component" value="Unassembled WGS sequence"/>
</dbReference>
<proteinExistence type="predicted"/>
<evidence type="ECO:0000313" key="2">
    <source>
        <dbReference type="EMBL" id="KAF3609113.1"/>
    </source>
</evidence>
<dbReference type="EMBL" id="QGKV02000297">
    <property type="protein sequence ID" value="KAF3609113.1"/>
    <property type="molecule type" value="Genomic_DNA"/>
</dbReference>
<protein>
    <recommendedName>
        <fullName evidence="1">Putative plant transposon protein domain-containing protein</fullName>
    </recommendedName>
</protein>
<feature type="domain" description="Putative plant transposon protein" evidence="1">
    <location>
        <begin position="294"/>
        <end position="427"/>
    </location>
</feature>
<gene>
    <name evidence="2" type="ORF">DY000_02045427</name>
</gene>
<keyword evidence="3" id="KW-1185">Reference proteome</keyword>
<name>A0ABQ7EZQ5_BRACR</name>
<comment type="caution">
    <text evidence="2">The sequence shown here is derived from an EMBL/GenBank/DDBJ whole genome shotgun (WGS) entry which is preliminary data.</text>
</comment>
<dbReference type="InterPro" id="IPR046796">
    <property type="entry name" value="Transposase_32_dom"/>
</dbReference>
<dbReference type="Pfam" id="PF20167">
    <property type="entry name" value="Transposase_32"/>
    <property type="match status" value="1"/>
</dbReference>
<reference evidence="2 3" key="1">
    <citation type="journal article" date="2020" name="BMC Genomics">
        <title>Intraspecific diversification of the crop wild relative Brassica cretica Lam. using demographic model selection.</title>
        <authorList>
            <person name="Kioukis A."/>
            <person name="Michalopoulou V.A."/>
            <person name="Briers L."/>
            <person name="Pirintsos S."/>
            <person name="Studholme D.J."/>
            <person name="Pavlidis P."/>
            <person name="Sarris P.F."/>
        </authorList>
    </citation>
    <scope>NUCLEOTIDE SEQUENCE [LARGE SCALE GENOMIC DNA]</scope>
    <source>
        <strain evidence="3">cv. PFS-1207/04</strain>
    </source>
</reference>